<comment type="caution">
    <text evidence="1">The sequence shown here is derived from an EMBL/GenBank/DDBJ whole genome shotgun (WGS) entry which is preliminary data.</text>
</comment>
<evidence type="ECO:0000313" key="1">
    <source>
        <dbReference type="EMBL" id="OGI66034.1"/>
    </source>
</evidence>
<gene>
    <name evidence="1" type="ORF">A2W18_10500</name>
</gene>
<organism evidence="1 2">
    <name type="scientific">Candidatus Muproteobacteria bacterium RBG_16_60_9</name>
    <dbReference type="NCBI Taxonomy" id="1817755"/>
    <lineage>
        <taxon>Bacteria</taxon>
        <taxon>Pseudomonadati</taxon>
        <taxon>Pseudomonadota</taxon>
        <taxon>Candidatus Muproteobacteria</taxon>
    </lineage>
</organism>
<protein>
    <recommendedName>
        <fullName evidence="3">Hemerythrin-like domain-containing protein</fullName>
    </recommendedName>
</protein>
<dbReference type="EMBL" id="MFSP01000097">
    <property type="protein sequence ID" value="OGI66034.1"/>
    <property type="molecule type" value="Genomic_DNA"/>
</dbReference>
<evidence type="ECO:0008006" key="3">
    <source>
        <dbReference type="Google" id="ProtNLM"/>
    </source>
</evidence>
<reference evidence="1 2" key="1">
    <citation type="journal article" date="2016" name="Nat. Commun.">
        <title>Thousands of microbial genomes shed light on interconnected biogeochemical processes in an aquifer system.</title>
        <authorList>
            <person name="Anantharaman K."/>
            <person name="Brown C.T."/>
            <person name="Hug L.A."/>
            <person name="Sharon I."/>
            <person name="Castelle C.J."/>
            <person name="Probst A.J."/>
            <person name="Thomas B.C."/>
            <person name="Singh A."/>
            <person name="Wilkins M.J."/>
            <person name="Karaoz U."/>
            <person name="Brodie E.L."/>
            <person name="Williams K.H."/>
            <person name="Hubbard S.S."/>
            <person name="Banfield J.F."/>
        </authorList>
    </citation>
    <scope>NUCLEOTIDE SEQUENCE [LARGE SCALE GENOMIC DNA]</scope>
</reference>
<name>A0A1F6V8Z3_9PROT</name>
<evidence type="ECO:0000313" key="2">
    <source>
        <dbReference type="Proteomes" id="UP000179076"/>
    </source>
</evidence>
<proteinExistence type="predicted"/>
<dbReference type="Gene3D" id="1.20.120.520">
    <property type="entry name" value="nmb1532 protein domain like"/>
    <property type="match status" value="1"/>
</dbReference>
<accession>A0A1F6V8Z3</accession>
<dbReference type="AlphaFoldDB" id="A0A1F6V8Z3"/>
<sequence length="72" mass="8322">MQETLLTYEQSGRAQFDDFRQAVEAHADFHWAHMRREEEEVLPLAEKTLTAADWASIAAAFKENDDPFFGYA</sequence>
<dbReference type="Proteomes" id="UP000179076">
    <property type="component" value="Unassembled WGS sequence"/>
</dbReference>